<accession>A0A7K1SMC8</accession>
<feature type="domain" description="Fibronectin type-III" evidence="3">
    <location>
        <begin position="967"/>
        <end position="1057"/>
    </location>
</feature>
<feature type="chain" id="PRO_5029888654" description="Fibronectin type-III domain-containing protein" evidence="2">
    <location>
        <begin position="25"/>
        <end position="1123"/>
    </location>
</feature>
<evidence type="ECO:0000256" key="1">
    <source>
        <dbReference type="ARBA" id="ARBA00022737"/>
    </source>
</evidence>
<gene>
    <name evidence="4" type="ORF">GO755_33255</name>
</gene>
<dbReference type="PROSITE" id="PS50853">
    <property type="entry name" value="FN3"/>
    <property type="match status" value="5"/>
</dbReference>
<dbReference type="GO" id="GO:0008237">
    <property type="term" value="F:metallopeptidase activity"/>
    <property type="evidence" value="ECO:0007669"/>
    <property type="project" value="InterPro"/>
</dbReference>
<dbReference type="InterPro" id="IPR003961">
    <property type="entry name" value="FN3_dom"/>
</dbReference>
<protein>
    <recommendedName>
        <fullName evidence="3">Fibronectin type-III domain-containing protein</fullName>
    </recommendedName>
</protein>
<feature type="domain" description="Fibronectin type-III" evidence="3">
    <location>
        <begin position="590"/>
        <end position="685"/>
    </location>
</feature>
<dbReference type="SUPFAM" id="SSF49265">
    <property type="entry name" value="Fibronectin type III"/>
    <property type="match status" value="4"/>
</dbReference>
<sequence length="1123" mass="123500">MQKRIRFALRCLFFLAFLCPVVQAQITTQPVVPFCGTEDLTLEQAQSLVKQAEIARQKKLASGAAFQSITYVPIRPHIMRQSNGTGGFSIASLNQVIAMTNSYYLLNGLGIQFYFAGSSPDYIDNDNMYTAYNGQSVDANDAHNALNQYYVNQFSTSGLGGYAYYPNNDIISTRSFILTGSGEYEDDLGNRLIPHELGHNFNLIHTFGQNAGNGSLGSGITTELVTRGVGANCATDGDLICDTPADPYNMAGAYFTYPNGCPQYDPNSTARDANGMPFAPSITNIMSYYFPCTHDFTPGQYDRMQAGLALRQSHTAYTLDAPPTNVPAPSNLAANLSGTSVVLTWQDNASNEMGYFIERSTSPSEGFVAVGGVAPDITTFTDSKAVLYTQYYYRIRPSNTTTGSLSPNAAIRISPVVTGLNTTNISGSNAQLNWNSLGTGITYTVQYRAVGSSNWSTISNVPDNYTILYSLPVNTTYEWQVKATNGDTYSGPVNFTTPCPTPSLYTAYPSRVSASLSWTYGYLETYTLQWRVQNTPTWNSISAITSTYYSLTGLTASTPYEWRVQGTCPGSTTIVTDYSSPKSFTTIACPIPTLWLNNTTNSSSASVFWSTDFSETGRTFSLRYRAVGAPDWIVISDPTMREYTPYSLTGLTPNTTYEAQVESICSPTEHSGFSASLNFTPTCQPITYVYSSAKNSTASLIWNTNYPAEPGTTFELQYRLLGSTDWTTVSNITPAQNGSNTVYSLTGLPNNTTYEWRVRAFCPGNIQSTYKSGPNFTTGCFAPISPYWGFLSTTSVILLWNAFVEPNTHFDIQYRIVGAADWITLSNLSLQDVSTSFSYSLTGLTNNTTYEWQVRTVCSATDNSYFVTGQSFTTSCRIPDGLGSNPKATTAYLNWTQVSNDVHYDLRYRRIGTTDWITIDNLTTSNVTITGLLTNAGYEWQVRSRCTDGIFSDFSGLRSFGTYPCYAPGSLYTAEPTSTSIKLSWYNYSGDASTMYEVRYRVVGTTDWTVVGSINSTSVAIANLTSDVQYEWQVRTLCSATETSTFSYSSYFQTCSVIYTIKAGYWSDSSIWSCNRVPYSADVVQIKHNVIIPGNYNASALRISYDPGQQLTFSLYANLKLGQ</sequence>
<dbReference type="InterPro" id="IPR036116">
    <property type="entry name" value="FN3_sf"/>
</dbReference>
<keyword evidence="1" id="KW-0677">Repeat</keyword>
<evidence type="ECO:0000313" key="4">
    <source>
        <dbReference type="EMBL" id="MVM34944.1"/>
    </source>
</evidence>
<feature type="domain" description="Fibronectin type-III" evidence="3">
    <location>
        <begin position="782"/>
        <end position="877"/>
    </location>
</feature>
<keyword evidence="5" id="KW-1185">Reference proteome</keyword>
<keyword evidence="2" id="KW-0732">Signal</keyword>
<comment type="caution">
    <text evidence="4">The sequence shown here is derived from an EMBL/GenBank/DDBJ whole genome shotgun (WGS) entry which is preliminary data.</text>
</comment>
<dbReference type="Gene3D" id="2.60.40.10">
    <property type="entry name" value="Immunoglobulins"/>
    <property type="match status" value="8"/>
</dbReference>
<dbReference type="Pfam" id="PF00041">
    <property type="entry name" value="fn3"/>
    <property type="match status" value="1"/>
</dbReference>
<feature type="domain" description="Fibronectin type-III" evidence="3">
    <location>
        <begin position="878"/>
        <end position="965"/>
    </location>
</feature>
<evidence type="ECO:0000313" key="5">
    <source>
        <dbReference type="Proteomes" id="UP000436006"/>
    </source>
</evidence>
<feature type="signal peptide" evidence="2">
    <location>
        <begin position="1"/>
        <end position="24"/>
    </location>
</feature>
<feature type="domain" description="Fibronectin type-III" evidence="3">
    <location>
        <begin position="416"/>
        <end position="504"/>
    </location>
</feature>
<evidence type="ECO:0000259" key="3">
    <source>
        <dbReference type="PROSITE" id="PS50853"/>
    </source>
</evidence>
<dbReference type="SUPFAM" id="SSF55486">
    <property type="entry name" value="Metalloproteases ('zincins'), catalytic domain"/>
    <property type="match status" value="1"/>
</dbReference>
<dbReference type="SMART" id="SM00060">
    <property type="entry name" value="FN3"/>
    <property type="match status" value="8"/>
</dbReference>
<dbReference type="EMBL" id="WPIN01000019">
    <property type="protein sequence ID" value="MVM34944.1"/>
    <property type="molecule type" value="Genomic_DNA"/>
</dbReference>
<dbReference type="CDD" id="cd00063">
    <property type="entry name" value="FN3"/>
    <property type="match status" value="8"/>
</dbReference>
<dbReference type="InterPro" id="IPR024079">
    <property type="entry name" value="MetalloPept_cat_dom_sf"/>
</dbReference>
<evidence type="ECO:0000256" key="2">
    <source>
        <dbReference type="SAM" id="SignalP"/>
    </source>
</evidence>
<dbReference type="AlphaFoldDB" id="A0A7K1SMC8"/>
<name>A0A7K1SMC8_9BACT</name>
<dbReference type="PANTHER" id="PTHR13817:SF166">
    <property type="entry name" value="NEURONAL IGCAM-RELATED"/>
    <property type="match status" value="1"/>
</dbReference>
<proteinExistence type="predicted"/>
<dbReference type="RefSeq" id="WP_157589757.1">
    <property type="nucleotide sequence ID" value="NZ_WPIN01000019.1"/>
</dbReference>
<organism evidence="4 5">
    <name type="scientific">Spirosoma arboris</name>
    <dbReference type="NCBI Taxonomy" id="2682092"/>
    <lineage>
        <taxon>Bacteria</taxon>
        <taxon>Pseudomonadati</taxon>
        <taxon>Bacteroidota</taxon>
        <taxon>Cytophagia</taxon>
        <taxon>Cytophagales</taxon>
        <taxon>Cytophagaceae</taxon>
        <taxon>Spirosoma</taxon>
    </lineage>
</organism>
<dbReference type="InterPro" id="IPR050964">
    <property type="entry name" value="Striated_Muscle_Regulatory"/>
</dbReference>
<dbReference type="Gene3D" id="3.40.390.10">
    <property type="entry name" value="Collagenase (Catalytic Domain)"/>
    <property type="match status" value="1"/>
</dbReference>
<dbReference type="Proteomes" id="UP000436006">
    <property type="component" value="Unassembled WGS sequence"/>
</dbReference>
<dbReference type="InterPro" id="IPR013783">
    <property type="entry name" value="Ig-like_fold"/>
</dbReference>
<reference evidence="4 5" key="1">
    <citation type="submission" date="2019-12" db="EMBL/GenBank/DDBJ databases">
        <title>Spirosoma sp. HMF4905 genome sequencing and assembly.</title>
        <authorList>
            <person name="Kang H."/>
            <person name="Cha I."/>
            <person name="Kim H."/>
            <person name="Joh K."/>
        </authorList>
    </citation>
    <scope>NUCLEOTIDE SEQUENCE [LARGE SCALE GENOMIC DNA]</scope>
    <source>
        <strain evidence="4 5">HMF4905</strain>
    </source>
</reference>
<dbReference type="PANTHER" id="PTHR13817">
    <property type="entry name" value="TITIN"/>
    <property type="match status" value="1"/>
</dbReference>